<keyword evidence="2" id="KW-1185">Reference proteome</keyword>
<organism evidence="1 2">
    <name type="scientific">Vigna unguiculata</name>
    <name type="common">Cowpea</name>
    <dbReference type="NCBI Taxonomy" id="3917"/>
    <lineage>
        <taxon>Eukaryota</taxon>
        <taxon>Viridiplantae</taxon>
        <taxon>Streptophyta</taxon>
        <taxon>Embryophyta</taxon>
        <taxon>Tracheophyta</taxon>
        <taxon>Spermatophyta</taxon>
        <taxon>Magnoliopsida</taxon>
        <taxon>eudicotyledons</taxon>
        <taxon>Gunneridae</taxon>
        <taxon>Pentapetalae</taxon>
        <taxon>rosids</taxon>
        <taxon>fabids</taxon>
        <taxon>Fabales</taxon>
        <taxon>Fabaceae</taxon>
        <taxon>Papilionoideae</taxon>
        <taxon>50 kb inversion clade</taxon>
        <taxon>NPAAA clade</taxon>
        <taxon>indigoferoid/millettioid clade</taxon>
        <taxon>Phaseoleae</taxon>
        <taxon>Vigna</taxon>
    </lineage>
</organism>
<sequence length="389" mass="43611">MMQETVPLKESLGKVNISPSQVALIVDNYLCANNLSHTRATFRMEASSLFSGSPFNQVCKPSLNLRRILEDYISLKRQNLILNQENLILNQERVAMMQEQFRVQKLVQDVQSVVNTYHTFQRLIPVADKTPSGVCTGMASVQNTNTDNKVQWQQSHKRKNSEAIDAPTIAKIPRGRPPGKKNQFKGLNMLPSVGTQSLIANSTVTRSQVPTNSSIIETHPGTATNKSVTTCNKDVVTHSETVMVCPDEEITYKPSLHSSPINSDTETKKKSELVCNASHVLLEDSIPNEFSIPHKETQKEQSDTDTKKKSELVCNGSHVLLENSIPNEFSIPHQETQEEQMDLSHISFSDLDTEYWSNFSSKDIGIFDEDFFHLSAATHVKRLMHEGIC</sequence>
<protein>
    <submittedName>
        <fullName evidence="1">Uncharacterized protein</fullName>
    </submittedName>
</protein>
<dbReference type="AlphaFoldDB" id="A0A4D6NMB5"/>
<dbReference type="PANTHER" id="PTHR35117">
    <property type="entry name" value="MYOSIN-M HEAVY PROTEIN"/>
    <property type="match status" value="1"/>
</dbReference>
<dbReference type="PROSITE" id="PS50896">
    <property type="entry name" value="LISH"/>
    <property type="match status" value="1"/>
</dbReference>
<dbReference type="PANTHER" id="PTHR35117:SF1">
    <property type="entry name" value="MYOSIN-M HEAVY PROTEIN"/>
    <property type="match status" value="1"/>
</dbReference>
<evidence type="ECO:0000313" key="1">
    <source>
        <dbReference type="EMBL" id="QCE14960.1"/>
    </source>
</evidence>
<accession>A0A4D6NMB5</accession>
<name>A0A4D6NMB5_VIGUN</name>
<dbReference type="Proteomes" id="UP000501690">
    <property type="component" value="Linkage Group LG11"/>
</dbReference>
<gene>
    <name evidence="1" type="ORF">DEO72_LG11g1968</name>
</gene>
<proteinExistence type="predicted"/>
<evidence type="ECO:0000313" key="2">
    <source>
        <dbReference type="Proteomes" id="UP000501690"/>
    </source>
</evidence>
<dbReference type="InterPro" id="IPR006594">
    <property type="entry name" value="LisH"/>
</dbReference>
<dbReference type="EMBL" id="CP039355">
    <property type="protein sequence ID" value="QCE14960.1"/>
    <property type="molecule type" value="Genomic_DNA"/>
</dbReference>
<reference evidence="1 2" key="1">
    <citation type="submission" date="2019-04" db="EMBL/GenBank/DDBJ databases">
        <title>An improved genome assembly and genetic linkage map for asparagus bean, Vigna unguiculata ssp. sesquipedialis.</title>
        <authorList>
            <person name="Xia Q."/>
            <person name="Zhang R."/>
            <person name="Dong Y."/>
        </authorList>
    </citation>
    <scope>NUCLEOTIDE SEQUENCE [LARGE SCALE GENOMIC DNA]</scope>
    <source>
        <tissue evidence="1">Leaf</tissue>
    </source>
</reference>